<dbReference type="AlphaFoldDB" id="A0A074ZMB3"/>
<dbReference type="RefSeq" id="XP_009167722.1">
    <property type="nucleotide sequence ID" value="XM_009169458.1"/>
</dbReference>
<keyword evidence="2" id="KW-1185">Reference proteome</keyword>
<dbReference type="OrthoDB" id="10068075at2759"/>
<evidence type="ECO:0000313" key="1">
    <source>
        <dbReference type="EMBL" id="KER28533.1"/>
    </source>
</evidence>
<sequence>MYATQSCISSPTKAEKFVAKFNSEEMERTDLSTNRPRRVDAAGTRTAAHGMDAKRIDYYTAKPGFNLPKIELVKLSGNPIAFWKFMKAFQMSVADRLLDDSNKLMYLLHYCCGEAMEAIEHCVFLPGKTGYQRAMDILKTQIINMVVTSHVAFDLRAILKAESPGSQYNRNYHGSRLGRLGGNDDRRYPKNENMRAQNTSSYFTNVTPGKTSSLNKSNLSYSTLGFLPCFYSSPQLTKVK</sequence>
<organism evidence="1 2">
    <name type="scientific">Opisthorchis viverrini</name>
    <name type="common">Southeast Asian liver fluke</name>
    <dbReference type="NCBI Taxonomy" id="6198"/>
    <lineage>
        <taxon>Eukaryota</taxon>
        <taxon>Metazoa</taxon>
        <taxon>Spiralia</taxon>
        <taxon>Lophotrochozoa</taxon>
        <taxon>Platyhelminthes</taxon>
        <taxon>Trematoda</taxon>
        <taxon>Digenea</taxon>
        <taxon>Opisthorchiida</taxon>
        <taxon>Opisthorchiata</taxon>
        <taxon>Opisthorchiidae</taxon>
        <taxon>Opisthorchis</taxon>
    </lineage>
</organism>
<protein>
    <submittedName>
        <fullName evidence="1">Uncharacterized protein</fullName>
    </submittedName>
</protein>
<name>A0A074ZMB3_OPIVI</name>
<dbReference type="GeneID" id="20318849"/>
<accession>A0A074ZMB3</accession>
<gene>
    <name evidence="1" type="ORF">T265_04667</name>
</gene>
<dbReference type="CTD" id="20318849"/>
<dbReference type="Proteomes" id="UP000054324">
    <property type="component" value="Unassembled WGS sequence"/>
</dbReference>
<reference evidence="1 2" key="1">
    <citation type="submission" date="2013-11" db="EMBL/GenBank/DDBJ databases">
        <title>Opisthorchis viverrini - life in the bile duct.</title>
        <authorList>
            <person name="Young N.D."/>
            <person name="Nagarajan N."/>
            <person name="Lin S.J."/>
            <person name="Korhonen P.K."/>
            <person name="Jex A.R."/>
            <person name="Hall R.S."/>
            <person name="Safavi-Hemami H."/>
            <person name="Kaewkong W."/>
            <person name="Bertrand D."/>
            <person name="Gao S."/>
            <person name="Seet Q."/>
            <person name="Wongkham S."/>
            <person name="Teh B.T."/>
            <person name="Wongkham C."/>
            <person name="Intapan P.M."/>
            <person name="Maleewong W."/>
            <person name="Yang X."/>
            <person name="Hu M."/>
            <person name="Wang Z."/>
            <person name="Hofmann A."/>
            <person name="Sternberg P.W."/>
            <person name="Tan P."/>
            <person name="Wang J."/>
            <person name="Gasser R.B."/>
        </authorList>
    </citation>
    <scope>NUCLEOTIDE SEQUENCE [LARGE SCALE GENOMIC DNA]</scope>
</reference>
<proteinExistence type="predicted"/>
<dbReference type="EMBL" id="KL596697">
    <property type="protein sequence ID" value="KER28533.1"/>
    <property type="molecule type" value="Genomic_DNA"/>
</dbReference>
<dbReference type="KEGG" id="ovi:T265_04667"/>
<evidence type="ECO:0000313" key="2">
    <source>
        <dbReference type="Proteomes" id="UP000054324"/>
    </source>
</evidence>